<organism evidence="3">
    <name type="scientific">Ixodes ricinus</name>
    <name type="common">Common tick</name>
    <name type="synonym">Acarus ricinus</name>
    <dbReference type="NCBI Taxonomy" id="34613"/>
    <lineage>
        <taxon>Eukaryota</taxon>
        <taxon>Metazoa</taxon>
        <taxon>Ecdysozoa</taxon>
        <taxon>Arthropoda</taxon>
        <taxon>Chelicerata</taxon>
        <taxon>Arachnida</taxon>
        <taxon>Acari</taxon>
        <taxon>Parasitiformes</taxon>
        <taxon>Ixodida</taxon>
        <taxon>Ixodoidea</taxon>
        <taxon>Ixodidae</taxon>
        <taxon>Ixodinae</taxon>
        <taxon>Ixodes</taxon>
    </lineage>
</organism>
<evidence type="ECO:0000256" key="2">
    <source>
        <dbReference type="SAM" id="SignalP"/>
    </source>
</evidence>
<accession>A0A6B0U8R3</accession>
<reference evidence="3" key="1">
    <citation type="submission" date="2019-12" db="EMBL/GenBank/DDBJ databases">
        <title>An insight into the sialome of adult female Ixodes ricinus ticks feeding for 6 days.</title>
        <authorList>
            <person name="Perner J."/>
            <person name="Ribeiro J.M.C."/>
        </authorList>
    </citation>
    <scope>NUCLEOTIDE SEQUENCE</scope>
    <source>
        <strain evidence="3">Semi-engorged</strain>
        <tissue evidence="3">Salivary glands</tissue>
    </source>
</reference>
<name>A0A6B0U8R3_IXORI</name>
<evidence type="ECO:0000256" key="1">
    <source>
        <dbReference type="SAM" id="MobiDB-lite"/>
    </source>
</evidence>
<feature type="region of interest" description="Disordered" evidence="1">
    <location>
        <begin position="33"/>
        <end position="73"/>
    </location>
</feature>
<feature type="chain" id="PRO_5025360539" evidence="2">
    <location>
        <begin position="25"/>
        <end position="105"/>
    </location>
</feature>
<feature type="signal peptide" evidence="2">
    <location>
        <begin position="1"/>
        <end position="24"/>
    </location>
</feature>
<sequence>MSDAFFSDCLLSSLALWSLDPLTALDPAPSTCSAASGEAFSGQPLVTPPSPHSAMSTSSSSWPPDLSLSAPSLARTPAADSPLEVATAGASVSMSISFFTRCRTG</sequence>
<dbReference type="EMBL" id="GIFC01006889">
    <property type="protein sequence ID" value="MXU88972.1"/>
    <property type="molecule type" value="Transcribed_RNA"/>
</dbReference>
<keyword evidence="2" id="KW-0732">Signal</keyword>
<evidence type="ECO:0000313" key="3">
    <source>
        <dbReference type="EMBL" id="MXU88972.1"/>
    </source>
</evidence>
<proteinExistence type="predicted"/>
<feature type="compositionally biased region" description="Low complexity" evidence="1">
    <location>
        <begin position="52"/>
        <end position="73"/>
    </location>
</feature>
<dbReference type="AlphaFoldDB" id="A0A6B0U8R3"/>
<protein>
    <submittedName>
        <fullName evidence="3">Putative secreted protein</fullName>
    </submittedName>
</protein>